<name>A0A9J6FLB7_HAELO</name>
<keyword evidence="9" id="KW-1185">Reference proteome</keyword>
<dbReference type="GO" id="GO:0005164">
    <property type="term" value="F:tumor necrosis factor receptor binding"/>
    <property type="evidence" value="ECO:0007669"/>
    <property type="project" value="TreeGrafter"/>
</dbReference>
<dbReference type="PROSITE" id="PS50089">
    <property type="entry name" value="ZF_RING_2"/>
    <property type="match status" value="1"/>
</dbReference>
<keyword evidence="1 4" id="KW-0479">Metal-binding</keyword>
<comment type="caution">
    <text evidence="8">The sequence shown here is derived from an EMBL/GenBank/DDBJ whole genome shotgun (WGS) entry which is preliminary data.</text>
</comment>
<dbReference type="GO" id="GO:0009898">
    <property type="term" value="C:cytoplasmic side of plasma membrane"/>
    <property type="evidence" value="ECO:0007669"/>
    <property type="project" value="TreeGrafter"/>
</dbReference>
<dbReference type="SUPFAM" id="SSF49599">
    <property type="entry name" value="TRAF domain-like"/>
    <property type="match status" value="1"/>
</dbReference>
<dbReference type="EMBL" id="JABSTR010000002">
    <property type="protein sequence ID" value="KAH9363627.1"/>
    <property type="molecule type" value="Genomic_DNA"/>
</dbReference>
<dbReference type="PANTHER" id="PTHR10131">
    <property type="entry name" value="TNF RECEPTOR ASSOCIATED FACTOR"/>
    <property type="match status" value="1"/>
</dbReference>
<evidence type="ECO:0000313" key="8">
    <source>
        <dbReference type="EMBL" id="KAH9363627.1"/>
    </source>
</evidence>
<dbReference type="CDD" id="cd16449">
    <property type="entry name" value="RING-HC"/>
    <property type="match status" value="1"/>
</dbReference>
<dbReference type="PROSITE" id="PS50145">
    <property type="entry name" value="ZF_TRAF"/>
    <property type="match status" value="1"/>
</dbReference>
<gene>
    <name evidence="8" type="ORF">HPB48_004148</name>
</gene>
<feature type="zinc finger region" description="TRAF-type" evidence="4">
    <location>
        <begin position="117"/>
        <end position="150"/>
    </location>
</feature>
<keyword evidence="2 4" id="KW-0863">Zinc-finger</keyword>
<accession>A0A9J6FLB7</accession>
<dbReference type="Gene3D" id="3.30.40.10">
    <property type="entry name" value="Zinc/RING finger domain, C3HC4 (zinc finger)"/>
    <property type="match status" value="2"/>
</dbReference>
<dbReference type="VEuPathDB" id="VectorBase:HLOH_065293"/>
<dbReference type="InterPro" id="IPR001841">
    <property type="entry name" value="Znf_RING"/>
</dbReference>
<proteinExistence type="predicted"/>
<dbReference type="SUPFAM" id="SSF57850">
    <property type="entry name" value="RING/U-box"/>
    <property type="match status" value="1"/>
</dbReference>
<evidence type="ECO:0000259" key="6">
    <source>
        <dbReference type="PROSITE" id="PS50089"/>
    </source>
</evidence>
<dbReference type="AlphaFoldDB" id="A0A9J6FLB7"/>
<dbReference type="GO" id="GO:0043122">
    <property type="term" value="P:regulation of canonical NF-kappaB signal transduction"/>
    <property type="evidence" value="ECO:0007669"/>
    <property type="project" value="TreeGrafter"/>
</dbReference>
<dbReference type="OMA" id="NDATIMC"/>
<feature type="domain" description="TRAF-type" evidence="7">
    <location>
        <begin position="117"/>
        <end position="150"/>
    </location>
</feature>
<evidence type="ECO:0000259" key="7">
    <source>
        <dbReference type="PROSITE" id="PS50145"/>
    </source>
</evidence>
<feature type="compositionally biased region" description="Polar residues" evidence="5">
    <location>
        <begin position="156"/>
        <end position="166"/>
    </location>
</feature>
<evidence type="ECO:0000256" key="1">
    <source>
        <dbReference type="ARBA" id="ARBA00022723"/>
    </source>
</evidence>
<evidence type="ECO:0000256" key="5">
    <source>
        <dbReference type="SAM" id="MobiDB-lite"/>
    </source>
</evidence>
<organism evidence="8 9">
    <name type="scientific">Haemaphysalis longicornis</name>
    <name type="common">Bush tick</name>
    <dbReference type="NCBI Taxonomy" id="44386"/>
    <lineage>
        <taxon>Eukaryota</taxon>
        <taxon>Metazoa</taxon>
        <taxon>Ecdysozoa</taxon>
        <taxon>Arthropoda</taxon>
        <taxon>Chelicerata</taxon>
        <taxon>Arachnida</taxon>
        <taxon>Acari</taxon>
        <taxon>Parasitiformes</taxon>
        <taxon>Ixodida</taxon>
        <taxon>Ixodoidea</taxon>
        <taxon>Ixodidae</taxon>
        <taxon>Haemaphysalinae</taxon>
        <taxon>Haemaphysalis</taxon>
    </lineage>
</organism>
<feature type="region of interest" description="Disordered" evidence="5">
    <location>
        <begin position="154"/>
        <end position="177"/>
    </location>
</feature>
<dbReference type="PANTHER" id="PTHR10131:SF138">
    <property type="entry name" value="RE66324P"/>
    <property type="match status" value="1"/>
</dbReference>
<dbReference type="GO" id="GO:0008270">
    <property type="term" value="F:zinc ion binding"/>
    <property type="evidence" value="ECO:0007669"/>
    <property type="project" value="UniProtKB-KW"/>
</dbReference>
<evidence type="ECO:0008006" key="10">
    <source>
        <dbReference type="Google" id="ProtNLM"/>
    </source>
</evidence>
<evidence type="ECO:0000256" key="4">
    <source>
        <dbReference type="PROSITE-ProRule" id="PRU00207"/>
    </source>
</evidence>
<dbReference type="InterPro" id="IPR001293">
    <property type="entry name" value="Znf_TRAF"/>
</dbReference>
<dbReference type="InterPro" id="IPR013083">
    <property type="entry name" value="Znf_RING/FYVE/PHD"/>
</dbReference>
<dbReference type="OrthoDB" id="6474719at2759"/>
<feature type="domain" description="RING-type" evidence="6">
    <location>
        <begin position="35"/>
        <end position="74"/>
    </location>
</feature>
<protein>
    <recommendedName>
        <fullName evidence="10">Tnf receptor-associated factor</fullName>
    </recommendedName>
</protein>
<evidence type="ECO:0000313" key="9">
    <source>
        <dbReference type="Proteomes" id="UP000821853"/>
    </source>
</evidence>
<sequence length="505" mass="56322">MPDQGVSLHRVSGLARGVNWRVTKFAAPVPPQLTCGLCHVVPRSTYLLPCLHVLCESCWKCSLNDATIMCPFDEESFAGGDCAKVQLPPATADRLKAWCWNEAYGCTFVGTLQAVLAHYEQECTFHSVTCPRCNGPVLQRELPSHYRAGCRGKGTASATGVPTSPQGGVFGTEDIGSSSEDFKAPTRNSFQDLLPAIQSKMNEVLQEARSIYTQVEAMSKYSTQSEERLRKYILDHWVPISQKIQSRRFELAAQLSSLAEGKTSTTRKEDTTNDNKMPWGWEVRHILRKLEMIATESHAYLELLHARANQQLKAPFVEYSFIVPDDLETGGVMSPLVDTWERDKEGYVVSITNIDQIAKSGMTVPLFTGWYCRDSYLQVSACGWSHCSDFLTLYLRWGTTKQGSCSTSPKADVCVKHPDYSNENFQMKETEKSSSCDWDVRADFFGFHQSFDLNLLVLKDEGFVRDGKVTLAVSFKFNKCGSSFEGDSANTNYQEQVAVSAAARP</sequence>
<dbReference type="Proteomes" id="UP000821853">
    <property type="component" value="Chromosome 10"/>
</dbReference>
<evidence type="ECO:0000256" key="2">
    <source>
        <dbReference type="ARBA" id="ARBA00022771"/>
    </source>
</evidence>
<keyword evidence="3 4" id="KW-0862">Zinc</keyword>
<reference evidence="8 9" key="1">
    <citation type="journal article" date="2020" name="Cell">
        <title>Large-Scale Comparative Analyses of Tick Genomes Elucidate Their Genetic Diversity and Vector Capacities.</title>
        <authorList>
            <consortium name="Tick Genome and Microbiome Consortium (TIGMIC)"/>
            <person name="Jia N."/>
            <person name="Wang J."/>
            <person name="Shi W."/>
            <person name="Du L."/>
            <person name="Sun Y."/>
            <person name="Zhan W."/>
            <person name="Jiang J.F."/>
            <person name="Wang Q."/>
            <person name="Zhang B."/>
            <person name="Ji P."/>
            <person name="Bell-Sakyi L."/>
            <person name="Cui X.M."/>
            <person name="Yuan T.T."/>
            <person name="Jiang B.G."/>
            <person name="Yang W.F."/>
            <person name="Lam T.T."/>
            <person name="Chang Q.C."/>
            <person name="Ding S.J."/>
            <person name="Wang X.J."/>
            <person name="Zhu J.G."/>
            <person name="Ruan X.D."/>
            <person name="Zhao L."/>
            <person name="Wei J.T."/>
            <person name="Ye R.Z."/>
            <person name="Que T.C."/>
            <person name="Du C.H."/>
            <person name="Zhou Y.H."/>
            <person name="Cheng J.X."/>
            <person name="Dai P.F."/>
            <person name="Guo W.B."/>
            <person name="Han X.H."/>
            <person name="Huang E.J."/>
            <person name="Li L.F."/>
            <person name="Wei W."/>
            <person name="Gao Y.C."/>
            <person name="Liu J.Z."/>
            <person name="Shao H.Z."/>
            <person name="Wang X."/>
            <person name="Wang C.C."/>
            <person name="Yang T.C."/>
            <person name="Huo Q.B."/>
            <person name="Li W."/>
            <person name="Chen H.Y."/>
            <person name="Chen S.E."/>
            <person name="Zhou L.G."/>
            <person name="Ni X.B."/>
            <person name="Tian J.H."/>
            <person name="Sheng Y."/>
            <person name="Liu T."/>
            <person name="Pan Y.S."/>
            <person name="Xia L.Y."/>
            <person name="Li J."/>
            <person name="Zhao F."/>
            <person name="Cao W.C."/>
        </authorList>
    </citation>
    <scope>NUCLEOTIDE SEQUENCE [LARGE SCALE GENOMIC DNA]</scope>
    <source>
        <strain evidence="8">HaeL-2018</strain>
    </source>
</reference>
<evidence type="ECO:0000256" key="3">
    <source>
        <dbReference type="ARBA" id="ARBA00022833"/>
    </source>
</evidence>